<proteinExistence type="predicted"/>
<evidence type="ECO:0000313" key="3">
    <source>
        <dbReference type="Proteomes" id="UP000635606"/>
    </source>
</evidence>
<feature type="compositionally biased region" description="Low complexity" evidence="1">
    <location>
        <begin position="124"/>
        <end position="144"/>
    </location>
</feature>
<keyword evidence="3" id="KW-1185">Reference proteome</keyword>
<evidence type="ECO:0000256" key="1">
    <source>
        <dbReference type="SAM" id="MobiDB-lite"/>
    </source>
</evidence>
<organism evidence="2 3">
    <name type="scientific">Virgisporangium ochraceum</name>
    <dbReference type="NCBI Taxonomy" id="65505"/>
    <lineage>
        <taxon>Bacteria</taxon>
        <taxon>Bacillati</taxon>
        <taxon>Actinomycetota</taxon>
        <taxon>Actinomycetes</taxon>
        <taxon>Micromonosporales</taxon>
        <taxon>Micromonosporaceae</taxon>
        <taxon>Virgisporangium</taxon>
    </lineage>
</organism>
<name>A0A8J4EF56_9ACTN</name>
<accession>A0A8J4EF56</accession>
<feature type="compositionally biased region" description="Low complexity" evidence="1">
    <location>
        <begin position="189"/>
        <end position="202"/>
    </location>
</feature>
<feature type="compositionally biased region" description="Acidic residues" evidence="1">
    <location>
        <begin position="78"/>
        <end position="94"/>
    </location>
</feature>
<feature type="compositionally biased region" description="Acidic residues" evidence="1">
    <location>
        <begin position="103"/>
        <end position="114"/>
    </location>
</feature>
<reference evidence="2" key="1">
    <citation type="submission" date="2021-01" db="EMBL/GenBank/DDBJ databases">
        <title>Whole genome shotgun sequence of Virgisporangium ochraceum NBRC 16418.</title>
        <authorList>
            <person name="Komaki H."/>
            <person name="Tamura T."/>
        </authorList>
    </citation>
    <scope>NUCLEOTIDE SEQUENCE</scope>
    <source>
        <strain evidence="2">NBRC 16418</strain>
    </source>
</reference>
<feature type="compositionally biased region" description="Acidic residues" evidence="1">
    <location>
        <begin position="1"/>
        <end position="12"/>
    </location>
</feature>
<feature type="region of interest" description="Disordered" evidence="1">
    <location>
        <begin position="1"/>
        <end position="239"/>
    </location>
</feature>
<comment type="caution">
    <text evidence="2">The sequence shown here is derived from an EMBL/GenBank/DDBJ whole genome shotgun (WGS) entry which is preliminary data.</text>
</comment>
<sequence>MDQDWSDWGGEDGDYHGDAAETANLGDPDEPLAAGAGGYGDPDAGFPGDGGDYPADPGDHGDPGSGPGAGGQPGGGFLEDDPMGAFDTDADPDAYGDSGEGPDGLDPDGTDDGPEPLAYDGDPDTGSDTGSDTTADPESVVGADPDVDPDADWSPAEFPAQLDFAAPEPVDGYPWSDPSAVAAPGTGGDDPATGPDGSPPASDLLDYAGTEGGTDPWAALVGSDDPAASSLGRWWSPDS</sequence>
<feature type="compositionally biased region" description="Gly residues" evidence="1">
    <location>
        <begin position="63"/>
        <end position="77"/>
    </location>
</feature>
<dbReference type="RefSeq" id="WP_203933153.1">
    <property type="nucleotide sequence ID" value="NZ_BOPH01000113.1"/>
</dbReference>
<protein>
    <submittedName>
        <fullName evidence="2">Uncharacterized protein</fullName>
    </submittedName>
</protein>
<feature type="compositionally biased region" description="Low complexity" evidence="1">
    <location>
        <begin position="41"/>
        <end position="56"/>
    </location>
</feature>
<evidence type="ECO:0000313" key="2">
    <source>
        <dbReference type="EMBL" id="GIJ73330.1"/>
    </source>
</evidence>
<dbReference type="EMBL" id="BOPH01000113">
    <property type="protein sequence ID" value="GIJ73330.1"/>
    <property type="molecule type" value="Genomic_DNA"/>
</dbReference>
<dbReference type="AlphaFoldDB" id="A0A8J4EF56"/>
<dbReference type="Proteomes" id="UP000635606">
    <property type="component" value="Unassembled WGS sequence"/>
</dbReference>
<gene>
    <name evidence="2" type="ORF">Voc01_082470</name>
</gene>